<dbReference type="SUPFAM" id="SSF55729">
    <property type="entry name" value="Acyl-CoA N-acyltransferases (Nat)"/>
    <property type="match status" value="1"/>
</dbReference>
<reference evidence="2 3" key="1">
    <citation type="journal article" date="2019" name="Int. J. Syst. Evol. Microbiol.">
        <title>The Global Catalogue of Microorganisms (GCM) 10K type strain sequencing project: providing services to taxonomists for standard genome sequencing and annotation.</title>
        <authorList>
            <consortium name="The Broad Institute Genomics Platform"/>
            <consortium name="The Broad Institute Genome Sequencing Center for Infectious Disease"/>
            <person name="Wu L."/>
            <person name="Ma J."/>
        </authorList>
    </citation>
    <scope>NUCLEOTIDE SEQUENCE [LARGE SCALE GENOMIC DNA]</scope>
    <source>
        <strain evidence="2 3">JCM 16014</strain>
    </source>
</reference>
<protein>
    <submittedName>
        <fullName evidence="2">GNAT family N-acetyltransferase</fullName>
    </submittedName>
</protein>
<accession>A0ABN2VC01</accession>
<sequence length="185" mass="20410">MVAGATIRLPRVTAKTTKTTKTTTYVEMTDRDQLVPAAPVPELTLDPVGDGQEAQDLVARTMVRVGTPHGWRSVTRTPQEWPAWFAHPGRRCWLLRHAGEPAGVVVCDRHADGEVEIKSFGLVPEKVGQGLGGHALTLAVRQAWDLHPDVTRVWLHTASDDHPGALPNYHRRGFRTFKTETNGTD</sequence>
<dbReference type="Pfam" id="PF00583">
    <property type="entry name" value="Acetyltransf_1"/>
    <property type="match status" value="1"/>
</dbReference>
<keyword evidence="3" id="KW-1185">Reference proteome</keyword>
<proteinExistence type="predicted"/>
<dbReference type="InterPro" id="IPR000182">
    <property type="entry name" value="GNAT_dom"/>
</dbReference>
<evidence type="ECO:0000313" key="3">
    <source>
        <dbReference type="Proteomes" id="UP001500751"/>
    </source>
</evidence>
<name>A0ABN2VC01_9ACTN</name>
<feature type="domain" description="N-acetyltransferase" evidence="1">
    <location>
        <begin position="38"/>
        <end position="185"/>
    </location>
</feature>
<evidence type="ECO:0000259" key="1">
    <source>
        <dbReference type="PROSITE" id="PS51186"/>
    </source>
</evidence>
<evidence type="ECO:0000313" key="2">
    <source>
        <dbReference type="EMBL" id="GAA2058748.1"/>
    </source>
</evidence>
<gene>
    <name evidence="2" type="ORF">GCM10009839_80870</name>
</gene>
<comment type="caution">
    <text evidence="2">The sequence shown here is derived from an EMBL/GenBank/DDBJ whole genome shotgun (WGS) entry which is preliminary data.</text>
</comment>
<dbReference type="Gene3D" id="3.40.630.30">
    <property type="match status" value="1"/>
</dbReference>
<dbReference type="PROSITE" id="PS51186">
    <property type="entry name" value="GNAT"/>
    <property type="match status" value="1"/>
</dbReference>
<dbReference type="EMBL" id="BAAAQN010000072">
    <property type="protein sequence ID" value="GAA2058748.1"/>
    <property type="molecule type" value="Genomic_DNA"/>
</dbReference>
<organism evidence="2 3">
    <name type="scientific">Catenulispora yoronensis</name>
    <dbReference type="NCBI Taxonomy" id="450799"/>
    <lineage>
        <taxon>Bacteria</taxon>
        <taxon>Bacillati</taxon>
        <taxon>Actinomycetota</taxon>
        <taxon>Actinomycetes</taxon>
        <taxon>Catenulisporales</taxon>
        <taxon>Catenulisporaceae</taxon>
        <taxon>Catenulispora</taxon>
    </lineage>
</organism>
<dbReference type="InterPro" id="IPR016181">
    <property type="entry name" value="Acyl_CoA_acyltransferase"/>
</dbReference>
<dbReference type="Proteomes" id="UP001500751">
    <property type="component" value="Unassembled WGS sequence"/>
</dbReference>